<keyword evidence="2" id="KW-1185">Reference proteome</keyword>
<name>E9HSB6_DAPPU</name>
<dbReference type="EMBL" id="GL732748">
    <property type="protein sequence ID" value="EFX65366.1"/>
    <property type="molecule type" value="Genomic_DNA"/>
</dbReference>
<dbReference type="InParanoid" id="E9HSB6"/>
<proteinExistence type="predicted"/>
<evidence type="ECO:0000313" key="1">
    <source>
        <dbReference type="EMBL" id="EFX65366.1"/>
    </source>
</evidence>
<evidence type="ECO:0000313" key="2">
    <source>
        <dbReference type="Proteomes" id="UP000000305"/>
    </source>
</evidence>
<dbReference type="KEGG" id="dpx:DAPPUDRAFT_117326"/>
<reference evidence="1 2" key="1">
    <citation type="journal article" date="2011" name="Science">
        <title>The ecoresponsive genome of Daphnia pulex.</title>
        <authorList>
            <person name="Colbourne J.K."/>
            <person name="Pfrender M.E."/>
            <person name="Gilbert D."/>
            <person name="Thomas W.K."/>
            <person name="Tucker A."/>
            <person name="Oakley T.H."/>
            <person name="Tokishita S."/>
            <person name="Aerts A."/>
            <person name="Arnold G.J."/>
            <person name="Basu M.K."/>
            <person name="Bauer D.J."/>
            <person name="Caceres C.E."/>
            <person name="Carmel L."/>
            <person name="Casola C."/>
            <person name="Choi J.H."/>
            <person name="Detter J.C."/>
            <person name="Dong Q."/>
            <person name="Dusheyko S."/>
            <person name="Eads B.D."/>
            <person name="Frohlich T."/>
            <person name="Geiler-Samerotte K.A."/>
            <person name="Gerlach D."/>
            <person name="Hatcher P."/>
            <person name="Jogdeo S."/>
            <person name="Krijgsveld J."/>
            <person name="Kriventseva E.V."/>
            <person name="Kultz D."/>
            <person name="Laforsch C."/>
            <person name="Lindquist E."/>
            <person name="Lopez J."/>
            <person name="Manak J.R."/>
            <person name="Muller J."/>
            <person name="Pangilinan J."/>
            <person name="Patwardhan R.P."/>
            <person name="Pitluck S."/>
            <person name="Pritham E.J."/>
            <person name="Rechtsteiner A."/>
            <person name="Rho M."/>
            <person name="Rogozin I.B."/>
            <person name="Sakarya O."/>
            <person name="Salamov A."/>
            <person name="Schaack S."/>
            <person name="Shapiro H."/>
            <person name="Shiga Y."/>
            <person name="Skalitzky C."/>
            <person name="Smith Z."/>
            <person name="Souvorov A."/>
            <person name="Sung W."/>
            <person name="Tang Z."/>
            <person name="Tsuchiya D."/>
            <person name="Tu H."/>
            <person name="Vos H."/>
            <person name="Wang M."/>
            <person name="Wolf Y.I."/>
            <person name="Yamagata H."/>
            <person name="Yamada T."/>
            <person name="Ye Y."/>
            <person name="Shaw J.R."/>
            <person name="Andrews J."/>
            <person name="Crease T.J."/>
            <person name="Tang H."/>
            <person name="Lucas S.M."/>
            <person name="Robertson H.M."/>
            <person name="Bork P."/>
            <person name="Koonin E.V."/>
            <person name="Zdobnov E.M."/>
            <person name="Grigoriev I.V."/>
            <person name="Lynch M."/>
            <person name="Boore J.L."/>
        </authorList>
    </citation>
    <scope>NUCLEOTIDE SEQUENCE [LARGE SCALE GENOMIC DNA]</scope>
</reference>
<dbReference type="Proteomes" id="UP000000305">
    <property type="component" value="Unassembled WGS sequence"/>
</dbReference>
<gene>
    <name evidence="1" type="ORF">DAPPUDRAFT_117326</name>
</gene>
<protein>
    <submittedName>
        <fullName evidence="1">Uncharacterized protein</fullName>
    </submittedName>
</protein>
<dbReference type="HOGENOM" id="CLU_1769930_0_0_1"/>
<dbReference type="OrthoDB" id="97058at2759"/>
<accession>E9HSB6</accession>
<organism evidence="1 2">
    <name type="scientific">Daphnia pulex</name>
    <name type="common">Water flea</name>
    <dbReference type="NCBI Taxonomy" id="6669"/>
    <lineage>
        <taxon>Eukaryota</taxon>
        <taxon>Metazoa</taxon>
        <taxon>Ecdysozoa</taxon>
        <taxon>Arthropoda</taxon>
        <taxon>Crustacea</taxon>
        <taxon>Branchiopoda</taxon>
        <taxon>Diplostraca</taxon>
        <taxon>Cladocera</taxon>
        <taxon>Anomopoda</taxon>
        <taxon>Daphniidae</taxon>
        <taxon>Daphnia</taxon>
    </lineage>
</organism>
<dbReference type="AlphaFoldDB" id="E9HSB6"/>
<sequence length="147" mass="16210">MSCSSKSLAHVVKFYGSNLPLWRLGLDVALEEHEVQSVTDGTCACPPEVNLFTLKMRQVIEPVPPAEGGQIPLYPVAQTLGPIMNAEAIKEWKVKDCTARRILLATIELKLQNTLVGCKTAFQIWTRLNSNTTNVQPTTNILYNGIS</sequence>
<dbReference type="PhylomeDB" id="E9HSB6"/>